<dbReference type="GO" id="GO:0005525">
    <property type="term" value="F:GTP binding"/>
    <property type="evidence" value="ECO:0007669"/>
    <property type="project" value="UniProtKB-KW"/>
</dbReference>
<evidence type="ECO:0000256" key="17">
    <source>
        <dbReference type="ARBA" id="ARBA00030571"/>
    </source>
</evidence>
<comment type="pathway">
    <text evidence="6">Cofactor biosynthesis; adenosylcobalamin biosynthesis; adenosylcobalamin from cob(II)yrinate a,c-diamide: step 5/7.</text>
</comment>
<dbReference type="AlphaFoldDB" id="A0A0M6WFG1"/>
<keyword evidence="10" id="KW-0169">Cobalamin biosynthesis</keyword>
<feature type="active site" description="GMP-histidine intermediate" evidence="18">
    <location>
        <position position="47"/>
    </location>
</feature>
<feature type="binding site" evidence="19">
    <location>
        <position position="98"/>
    </location>
    <ligand>
        <name>GTP</name>
        <dbReference type="ChEBI" id="CHEBI:37565"/>
    </ligand>
</feature>
<evidence type="ECO:0000313" key="22">
    <source>
        <dbReference type="Proteomes" id="UP000049979"/>
    </source>
</evidence>
<comment type="pathway">
    <text evidence="5">Cofactor biosynthesis; adenosylcobalamin biosynthesis; adenosylcobalamin from cob(II)yrinate a,c-diamide: step 6/7.</text>
</comment>
<dbReference type="PIRSF" id="PIRSF006135">
    <property type="entry name" value="CobU"/>
    <property type="match status" value="1"/>
</dbReference>
<comment type="catalytic activity">
    <reaction evidence="3">
        <text>adenosylcob(III)inamide + GTP = adenosylcob(III)inamide phosphate + GDP + H(+)</text>
        <dbReference type="Rhea" id="RHEA:15765"/>
        <dbReference type="ChEBI" id="CHEBI:2480"/>
        <dbReference type="ChEBI" id="CHEBI:15378"/>
        <dbReference type="ChEBI" id="CHEBI:37565"/>
        <dbReference type="ChEBI" id="CHEBI:58189"/>
        <dbReference type="ChEBI" id="CHEBI:58502"/>
        <dbReference type="EC" id="2.7.1.156"/>
    </reaction>
</comment>
<name>A0A0M6WFG1_9FIRM</name>
<evidence type="ECO:0000256" key="18">
    <source>
        <dbReference type="PIRSR" id="PIRSR006135-1"/>
    </source>
</evidence>
<evidence type="ECO:0000256" key="7">
    <source>
        <dbReference type="ARBA" id="ARBA00007490"/>
    </source>
</evidence>
<evidence type="ECO:0000256" key="15">
    <source>
        <dbReference type="ARBA" id="ARBA00023134"/>
    </source>
</evidence>
<dbReference type="SUPFAM" id="SSF52540">
    <property type="entry name" value="P-loop containing nucleoside triphosphate hydrolases"/>
    <property type="match status" value="1"/>
</dbReference>
<dbReference type="EMBL" id="CVRR01000006">
    <property type="protein sequence ID" value="CRL34505.1"/>
    <property type="molecule type" value="Genomic_DNA"/>
</dbReference>
<dbReference type="OrthoDB" id="9799422at2"/>
<dbReference type="GO" id="GO:0005524">
    <property type="term" value="F:ATP binding"/>
    <property type="evidence" value="ECO:0007669"/>
    <property type="project" value="UniProtKB-KW"/>
</dbReference>
<dbReference type="Proteomes" id="UP000049979">
    <property type="component" value="Unassembled WGS sequence"/>
</dbReference>
<dbReference type="PANTHER" id="PTHR34848:SF1">
    <property type="entry name" value="BIFUNCTIONAL ADENOSYLCOBALAMIN BIOSYNTHESIS PROTEIN COBU"/>
    <property type="match status" value="1"/>
</dbReference>
<keyword evidence="15 19" id="KW-0342">GTP-binding</keyword>
<keyword evidence="14" id="KW-0067">ATP-binding</keyword>
<evidence type="ECO:0000256" key="16">
    <source>
        <dbReference type="ARBA" id="ARBA00029570"/>
    </source>
</evidence>
<reference evidence="21 23" key="3">
    <citation type="journal article" date="2019" name="Nat. Med.">
        <title>A library of human gut bacterial isolates paired with longitudinal multiomics data enables mechanistic microbiome research.</title>
        <authorList>
            <person name="Poyet M."/>
            <person name="Groussin M."/>
            <person name="Gibbons S.M."/>
            <person name="Avila-Pacheco J."/>
            <person name="Jiang X."/>
            <person name="Kearney S.M."/>
            <person name="Perrotta A.R."/>
            <person name="Berdy B."/>
            <person name="Zhao S."/>
            <person name="Lieberman T.D."/>
            <person name="Swanson P.K."/>
            <person name="Smith M."/>
            <person name="Roesemann S."/>
            <person name="Alexander J.E."/>
            <person name="Rich S.A."/>
            <person name="Livny J."/>
            <person name="Vlamakis H."/>
            <person name="Clish C."/>
            <person name="Bullock K."/>
            <person name="Deik A."/>
            <person name="Scott J."/>
            <person name="Pierce K.A."/>
            <person name="Xavier R.J."/>
            <person name="Alm E.J."/>
        </authorList>
    </citation>
    <scope>NUCLEOTIDE SEQUENCE [LARGE SCALE GENOMIC DNA]</scope>
    <source>
        <strain evidence="21 23">BIOML-A1</strain>
    </source>
</reference>
<evidence type="ECO:0000256" key="2">
    <source>
        <dbReference type="ARBA" id="ARBA00000711"/>
    </source>
</evidence>
<dbReference type="EC" id="2.7.1.156" evidence="8"/>
<evidence type="ECO:0000256" key="12">
    <source>
        <dbReference type="ARBA" id="ARBA00022741"/>
    </source>
</evidence>
<evidence type="ECO:0000313" key="23">
    <source>
        <dbReference type="Proteomes" id="UP000446657"/>
    </source>
</evidence>
<dbReference type="Proteomes" id="UP000446657">
    <property type="component" value="Unassembled WGS sequence"/>
</dbReference>
<accession>A0A0M6WFG1</accession>
<dbReference type="InterPro" id="IPR027417">
    <property type="entry name" value="P-loop_NTPase"/>
</dbReference>
<feature type="binding site" evidence="19">
    <location>
        <position position="60"/>
    </location>
    <ligand>
        <name>GTP</name>
        <dbReference type="ChEBI" id="CHEBI:37565"/>
    </ligand>
</feature>
<protein>
    <recommendedName>
        <fullName evidence="16">Adenosylcobinamide kinase</fullName>
        <ecNumber evidence="8">2.7.1.156</ecNumber>
        <ecNumber evidence="9">2.7.7.62</ecNumber>
    </recommendedName>
    <alternativeName>
        <fullName evidence="17">Adenosylcobinamide-phosphate guanylyltransferase</fullName>
    </alternativeName>
</protein>
<evidence type="ECO:0000256" key="19">
    <source>
        <dbReference type="PIRSR" id="PIRSR006135-2"/>
    </source>
</evidence>
<evidence type="ECO:0000256" key="13">
    <source>
        <dbReference type="ARBA" id="ARBA00022777"/>
    </source>
</evidence>
<dbReference type="STRING" id="301302.ERS852420_00340"/>
<dbReference type="RefSeq" id="WP_055067187.1">
    <property type="nucleotide sequence ID" value="NZ_CP173697.1"/>
</dbReference>
<sequence>MITLVLGGSGSGKSAYAEHLLDGKTNKYYIATMQVYDAEGEKKVARHRRLRAGKGFVTIEQPRDIGEVDFSKRAQQAMEPPDRAGQNVTERPRCALLECMSNLVANEMFSGADIVSEDVVVGLILQGIKNLSTKVDELVIVSNNVFEDGISYDATTQAYIRALGRINTGVAALADTVTEVVVGIPVPVKERKEAGYAHH</sequence>
<evidence type="ECO:0000256" key="1">
    <source>
        <dbReference type="ARBA" id="ARBA00000312"/>
    </source>
</evidence>
<dbReference type="GO" id="GO:0043752">
    <property type="term" value="F:adenosylcobinamide kinase activity"/>
    <property type="evidence" value="ECO:0007669"/>
    <property type="project" value="UniProtKB-EC"/>
</dbReference>
<evidence type="ECO:0000256" key="3">
    <source>
        <dbReference type="ARBA" id="ARBA00001522"/>
    </source>
</evidence>
<evidence type="ECO:0000256" key="14">
    <source>
        <dbReference type="ARBA" id="ARBA00022840"/>
    </source>
</evidence>
<proteinExistence type="inferred from homology"/>
<comment type="catalytic activity">
    <reaction evidence="2">
        <text>adenosylcob(III)inamide phosphate + GTP + H(+) = adenosylcob(III)inamide-GDP + diphosphate</text>
        <dbReference type="Rhea" id="RHEA:22712"/>
        <dbReference type="ChEBI" id="CHEBI:15378"/>
        <dbReference type="ChEBI" id="CHEBI:33019"/>
        <dbReference type="ChEBI" id="CHEBI:37565"/>
        <dbReference type="ChEBI" id="CHEBI:58502"/>
        <dbReference type="ChEBI" id="CHEBI:60487"/>
        <dbReference type="EC" id="2.7.7.62"/>
    </reaction>
</comment>
<keyword evidence="11 20" id="KW-0808">Transferase</keyword>
<evidence type="ECO:0000256" key="10">
    <source>
        <dbReference type="ARBA" id="ARBA00022573"/>
    </source>
</evidence>
<evidence type="ECO:0000256" key="6">
    <source>
        <dbReference type="ARBA" id="ARBA00005159"/>
    </source>
</evidence>
<dbReference type="Gene3D" id="3.40.50.300">
    <property type="entry name" value="P-loop containing nucleotide triphosphate hydrolases"/>
    <property type="match status" value="1"/>
</dbReference>
<evidence type="ECO:0000313" key="20">
    <source>
        <dbReference type="EMBL" id="CRL34505.1"/>
    </source>
</evidence>
<keyword evidence="22" id="KW-1185">Reference proteome</keyword>
<dbReference type="UniPathway" id="UPA00148">
    <property type="reaction ID" value="UER00236"/>
</dbReference>
<evidence type="ECO:0000256" key="5">
    <source>
        <dbReference type="ARBA" id="ARBA00004692"/>
    </source>
</evidence>
<dbReference type="GO" id="GO:0009236">
    <property type="term" value="P:cobalamin biosynthetic process"/>
    <property type="evidence" value="ECO:0007669"/>
    <property type="project" value="UniProtKB-UniPathway"/>
</dbReference>
<dbReference type="CDD" id="cd00544">
    <property type="entry name" value="CobU"/>
    <property type="match status" value="1"/>
</dbReference>
<evidence type="ECO:0000256" key="4">
    <source>
        <dbReference type="ARBA" id="ARBA00003889"/>
    </source>
</evidence>
<dbReference type="EMBL" id="WNAL01000007">
    <property type="protein sequence ID" value="MTR81023.1"/>
    <property type="molecule type" value="Genomic_DNA"/>
</dbReference>
<comment type="catalytic activity">
    <reaction evidence="1">
        <text>adenosylcob(III)inamide + ATP = adenosylcob(III)inamide phosphate + ADP + H(+)</text>
        <dbReference type="Rhea" id="RHEA:15769"/>
        <dbReference type="ChEBI" id="CHEBI:2480"/>
        <dbReference type="ChEBI" id="CHEBI:15378"/>
        <dbReference type="ChEBI" id="CHEBI:30616"/>
        <dbReference type="ChEBI" id="CHEBI:58502"/>
        <dbReference type="ChEBI" id="CHEBI:456216"/>
        <dbReference type="EC" id="2.7.1.156"/>
    </reaction>
</comment>
<dbReference type="PANTHER" id="PTHR34848">
    <property type="match status" value="1"/>
</dbReference>
<dbReference type="Pfam" id="PF02283">
    <property type="entry name" value="CobU"/>
    <property type="match status" value="1"/>
</dbReference>
<organism evidence="20 22">
    <name type="scientific">Roseburia faecis</name>
    <dbReference type="NCBI Taxonomy" id="301302"/>
    <lineage>
        <taxon>Bacteria</taxon>
        <taxon>Bacillati</taxon>
        <taxon>Bacillota</taxon>
        <taxon>Clostridia</taxon>
        <taxon>Lachnospirales</taxon>
        <taxon>Lachnospiraceae</taxon>
        <taxon>Roseburia</taxon>
    </lineage>
</organism>
<comment type="similarity">
    <text evidence="7">Belongs to the CobU/CobP family.</text>
</comment>
<keyword evidence="12 19" id="KW-0547">Nucleotide-binding</keyword>
<evidence type="ECO:0000256" key="8">
    <source>
        <dbReference type="ARBA" id="ARBA00012016"/>
    </source>
</evidence>
<evidence type="ECO:0000313" key="21">
    <source>
        <dbReference type="EMBL" id="MTR81023.1"/>
    </source>
</evidence>
<keyword evidence="20" id="KW-0548">Nucleotidyltransferase</keyword>
<comment type="function">
    <text evidence="4">Catalyzes ATP-dependent phosphorylation of adenosylcobinamide and addition of GMP to adenosylcobinamide phosphate.</text>
</comment>
<dbReference type="EC" id="2.7.7.62" evidence="9"/>
<reference evidence="20" key="2">
    <citation type="submission" date="2015-05" db="EMBL/GenBank/DDBJ databases">
        <authorList>
            <person name="Wang D.B."/>
            <person name="Wang M."/>
        </authorList>
    </citation>
    <scope>NUCLEOTIDE SEQUENCE [LARGE SCALE GENOMIC DNA]</scope>
    <source>
        <strain evidence="20">M72</strain>
    </source>
</reference>
<evidence type="ECO:0000256" key="11">
    <source>
        <dbReference type="ARBA" id="ARBA00022679"/>
    </source>
</evidence>
<evidence type="ECO:0000256" key="9">
    <source>
        <dbReference type="ARBA" id="ARBA00012523"/>
    </source>
</evidence>
<dbReference type="InterPro" id="IPR003203">
    <property type="entry name" value="CobU/CobP"/>
</dbReference>
<feature type="binding site" evidence="19">
    <location>
        <begin position="48"/>
        <end position="51"/>
    </location>
    <ligand>
        <name>GTP</name>
        <dbReference type="ChEBI" id="CHEBI:37565"/>
    </ligand>
</feature>
<keyword evidence="13 20" id="KW-0418">Kinase</keyword>
<reference evidence="22" key="1">
    <citation type="submission" date="2015-05" db="EMBL/GenBank/DDBJ databases">
        <authorList>
            <consortium name="Pathogen Informatics"/>
        </authorList>
    </citation>
    <scope>NUCLEOTIDE SEQUENCE [LARGE SCALE GENOMIC DNA]</scope>
    <source>
        <strain evidence="22">M72</strain>
    </source>
</reference>
<gene>
    <name evidence="21" type="ORF">GMD30_04695</name>
    <name evidence="20" type="ORF">M72_21461</name>
</gene>
<dbReference type="GO" id="GO:0008820">
    <property type="term" value="F:cobinamide phosphate guanylyltransferase activity"/>
    <property type="evidence" value="ECO:0007669"/>
    <property type="project" value="UniProtKB-EC"/>
</dbReference>
<feature type="binding site" evidence="19">
    <location>
        <begin position="7"/>
        <end position="14"/>
    </location>
    <ligand>
        <name>GTP</name>
        <dbReference type="ChEBI" id="CHEBI:37565"/>
    </ligand>
</feature>